<reference evidence="3 4" key="1">
    <citation type="submission" date="2023-08" db="EMBL/GenBank/DDBJ databases">
        <title>Nocardioides seae sp. nov., a bacterium isolated from a soil.</title>
        <authorList>
            <person name="Wang X."/>
        </authorList>
    </citation>
    <scope>NUCLEOTIDE SEQUENCE [LARGE SCALE GENOMIC DNA]</scope>
    <source>
        <strain evidence="3 4">YZH12</strain>
    </source>
</reference>
<feature type="domain" description="Amine oxidase" evidence="2">
    <location>
        <begin position="15"/>
        <end position="317"/>
    </location>
</feature>
<dbReference type="EMBL" id="JAVYII010000003">
    <property type="protein sequence ID" value="MDT9592848.1"/>
    <property type="molecule type" value="Genomic_DNA"/>
</dbReference>
<dbReference type="Proteomes" id="UP001268542">
    <property type="component" value="Unassembled WGS sequence"/>
</dbReference>
<dbReference type="Gene3D" id="1.10.405.10">
    <property type="entry name" value="Guanine Nucleotide Dissociation Inhibitor, domain 1"/>
    <property type="match status" value="1"/>
</dbReference>
<proteinExistence type="predicted"/>
<evidence type="ECO:0000313" key="3">
    <source>
        <dbReference type="EMBL" id="MDT9592848.1"/>
    </source>
</evidence>
<organism evidence="3 4">
    <name type="scientific">Nocardioides imazamoxiresistens</name>
    <dbReference type="NCBI Taxonomy" id="3231893"/>
    <lineage>
        <taxon>Bacteria</taxon>
        <taxon>Bacillati</taxon>
        <taxon>Actinomycetota</taxon>
        <taxon>Actinomycetes</taxon>
        <taxon>Propionibacteriales</taxon>
        <taxon>Nocardioidaceae</taxon>
        <taxon>Nocardioides</taxon>
    </lineage>
</organism>
<name>A0ABU3PUE1_9ACTN</name>
<keyword evidence="4" id="KW-1185">Reference proteome</keyword>
<dbReference type="InterPro" id="IPR002937">
    <property type="entry name" value="Amino_oxidase"/>
</dbReference>
<dbReference type="PANTHER" id="PTHR42923:SF17">
    <property type="entry name" value="AMINE OXIDASE DOMAIN-CONTAINING PROTEIN"/>
    <property type="match status" value="1"/>
</dbReference>
<dbReference type="Gene3D" id="3.50.50.60">
    <property type="entry name" value="FAD/NAD(P)-binding domain"/>
    <property type="match status" value="1"/>
</dbReference>
<dbReference type="InterPro" id="IPR010775">
    <property type="entry name" value="DUF1365"/>
</dbReference>
<evidence type="ECO:0000259" key="2">
    <source>
        <dbReference type="Pfam" id="PF01593"/>
    </source>
</evidence>
<dbReference type="PANTHER" id="PTHR42923">
    <property type="entry name" value="PROTOPORPHYRINOGEN OXIDASE"/>
    <property type="match status" value="1"/>
</dbReference>
<dbReference type="Pfam" id="PF01593">
    <property type="entry name" value="Amino_oxidase"/>
    <property type="match status" value="1"/>
</dbReference>
<dbReference type="InterPro" id="IPR036188">
    <property type="entry name" value="FAD/NAD-bd_sf"/>
</dbReference>
<dbReference type="InterPro" id="IPR050464">
    <property type="entry name" value="Zeta_carotene_desat/Oxidored"/>
</dbReference>
<accession>A0ABU3PUE1</accession>
<dbReference type="RefSeq" id="WP_315732281.1">
    <property type="nucleotide sequence ID" value="NZ_JAVYII010000003.1"/>
</dbReference>
<dbReference type="Gene3D" id="3.90.660.10">
    <property type="match status" value="1"/>
</dbReference>
<protein>
    <submittedName>
        <fullName evidence="3">DUF1365 family protein</fullName>
    </submittedName>
</protein>
<evidence type="ECO:0000313" key="4">
    <source>
        <dbReference type="Proteomes" id="UP001268542"/>
    </source>
</evidence>
<dbReference type="SUPFAM" id="SSF51905">
    <property type="entry name" value="FAD/NAD(P)-binding domain"/>
    <property type="match status" value="1"/>
</dbReference>
<feature type="region of interest" description="Disordered" evidence="1">
    <location>
        <begin position="451"/>
        <end position="470"/>
    </location>
</feature>
<comment type="caution">
    <text evidence="3">The sequence shown here is derived from an EMBL/GenBank/DDBJ whole genome shotgun (WGS) entry which is preliminary data.</text>
</comment>
<sequence length="713" mass="77965">MSTRSTRVAVVGSGVAGLTAAYVASRSAHVTLYEADDRLGGHADTHLVPVPDGRGGETTVPIDTGFIVHNERTYPVLLRMFAELGVATQDSEMSMSIRDDAAPGGPLEWAGALGLPGLFPTWRNAARPGYLRMLTEIPAFHRQARRLLDAEGSDTDARVTFGEFLDAGGFSPAFRTHFAEPLVGAVWSTDPAEALDYPARYLFRFLDHHGMLGIFGSPQWRTVTGGSREYVERVAALLPDVRTSTKVIGLEETATGVEITDGNGAVETYDAVVVATHPHQALSLLTQPTAVQRELLGAMTYTPNTAQLHTDTSVLPRQERARASWNYLRREPATGAALEQRGGPVTITYDLTRLMRVPHLPGAPDTRFLVTLGGLDIVDPATVIATMEYEHPLYNRASVAAQARLGEAETDRVALAGAYHGWGFHEDGARSGAEAAARLGFTWDDTTTTATTPAAAARRQATPGTDPAGTVYRTTVRHTRRRPWKRTFELTSRTWVVDVDDLPDHGRLAWAKGSFEARDHLGEPDRSIRANVEHLLDLQGIELDRDGRRGRILMAAQPRAFGYCFNPISVFWCFEAGASTADVPTAVVVEVHNTYGDRHAYVVHPDAQGRAQTPKAMYVSPFHGTDGTYRIAVPTPSAGAHGRLDIAVTLDTDDGARFTATLAGRPEHRRTRVWRAAPEALRGSLLIRLHGVWLWARRLRIQPRPDHHQEGVR</sequence>
<evidence type="ECO:0000256" key="1">
    <source>
        <dbReference type="SAM" id="MobiDB-lite"/>
    </source>
</evidence>
<gene>
    <name evidence="3" type="ORF">RDV89_07200</name>
</gene>
<dbReference type="Pfam" id="PF07103">
    <property type="entry name" value="DUF1365"/>
    <property type="match status" value="1"/>
</dbReference>